<feature type="non-terminal residue" evidence="5">
    <location>
        <position position="1"/>
    </location>
</feature>
<dbReference type="GO" id="GO:0005096">
    <property type="term" value="F:GTPase activator activity"/>
    <property type="evidence" value="ECO:0007669"/>
    <property type="project" value="UniProtKB-KW"/>
</dbReference>
<evidence type="ECO:0000256" key="2">
    <source>
        <dbReference type="ARBA" id="ARBA00022614"/>
    </source>
</evidence>
<accession>A0A0D6EJ52</accession>
<dbReference type="Proteomes" id="UP000243876">
    <property type="component" value="Unassembled WGS sequence"/>
</dbReference>
<protein>
    <submittedName>
        <fullName evidence="5">SPOSA6832_01324-mRNA-1:cds</fullName>
    </submittedName>
</protein>
<evidence type="ECO:0000256" key="1">
    <source>
        <dbReference type="ARBA" id="ARBA00022468"/>
    </source>
</evidence>
<keyword evidence="6" id="KW-1185">Reference proteome</keyword>
<feature type="region of interest" description="Disordered" evidence="4">
    <location>
        <begin position="353"/>
        <end position="417"/>
    </location>
</feature>
<feature type="compositionally biased region" description="Basic and acidic residues" evidence="4">
    <location>
        <begin position="380"/>
        <end position="405"/>
    </location>
</feature>
<name>A0A0D6EJ52_SPOSA</name>
<keyword evidence="2" id="KW-0433">Leucine-rich repeat</keyword>
<dbReference type="GO" id="GO:0031267">
    <property type="term" value="F:small GTPase binding"/>
    <property type="evidence" value="ECO:0007669"/>
    <property type="project" value="TreeGrafter"/>
</dbReference>
<evidence type="ECO:0000313" key="6">
    <source>
        <dbReference type="Proteomes" id="UP000243876"/>
    </source>
</evidence>
<gene>
    <name evidence="5" type="primary">SPOSA6832_01324</name>
</gene>
<dbReference type="PANTHER" id="PTHR24113:SF12">
    <property type="entry name" value="RAN GTPASE-ACTIVATING PROTEIN 1"/>
    <property type="match status" value="1"/>
</dbReference>
<feature type="compositionally biased region" description="Acidic residues" evidence="4">
    <location>
        <begin position="353"/>
        <end position="379"/>
    </location>
</feature>
<dbReference type="SUPFAM" id="SSF52047">
    <property type="entry name" value="RNI-like"/>
    <property type="match status" value="1"/>
</dbReference>
<keyword evidence="3" id="KW-0677">Repeat</keyword>
<dbReference type="Pfam" id="PF13516">
    <property type="entry name" value="LRR_6"/>
    <property type="match status" value="4"/>
</dbReference>
<dbReference type="CDD" id="cd00116">
    <property type="entry name" value="LRR_RI"/>
    <property type="match status" value="1"/>
</dbReference>
<proteinExistence type="predicted"/>
<dbReference type="InterPro" id="IPR027038">
    <property type="entry name" value="RanGap"/>
</dbReference>
<dbReference type="EMBL" id="CENE01000004">
    <property type="protein sequence ID" value="CEQ39758.1"/>
    <property type="molecule type" value="Genomic_DNA"/>
</dbReference>
<dbReference type="GO" id="GO:0005829">
    <property type="term" value="C:cytosol"/>
    <property type="evidence" value="ECO:0007669"/>
    <property type="project" value="TreeGrafter"/>
</dbReference>
<dbReference type="InterPro" id="IPR032675">
    <property type="entry name" value="LRR_dom_sf"/>
</dbReference>
<evidence type="ECO:0000256" key="4">
    <source>
        <dbReference type="SAM" id="MobiDB-lite"/>
    </source>
</evidence>
<keyword evidence="1" id="KW-0343">GTPase activation</keyword>
<evidence type="ECO:0000256" key="3">
    <source>
        <dbReference type="ARBA" id="ARBA00022737"/>
    </source>
</evidence>
<organism evidence="5 6">
    <name type="scientific">Sporidiobolus salmonicolor</name>
    <name type="common">Yeast-like fungus</name>
    <name type="synonym">Sporobolomyces salmonicolor</name>
    <dbReference type="NCBI Taxonomy" id="5005"/>
    <lineage>
        <taxon>Eukaryota</taxon>
        <taxon>Fungi</taxon>
        <taxon>Dikarya</taxon>
        <taxon>Basidiomycota</taxon>
        <taxon>Pucciniomycotina</taxon>
        <taxon>Microbotryomycetes</taxon>
        <taxon>Sporidiobolales</taxon>
        <taxon>Sporidiobolaceae</taxon>
        <taxon>Sporobolomyces</taxon>
    </lineage>
</organism>
<dbReference type="Gene3D" id="3.80.10.10">
    <property type="entry name" value="Ribonuclease Inhibitor"/>
    <property type="match status" value="1"/>
</dbReference>
<dbReference type="OrthoDB" id="184583at2759"/>
<sequence>MSVPALHPDTSSTVYSLHGLVLKFDTLADIQPYLDQLDAVEDLQEVRFGGNTLGVEACEGVAKVIEKKKGLRIADFSDIFTGRLISEIPQSLRSLCTALLTLPNLTSLDLSDNAFGGRSAEPMLEFIANAPALEVLKLNNNGMGPAGGAMIAGALLDNAKKAEKEGRKSSLRVLVCGRNRLENGSSAAFASAFAALTTLREVRMPQNGIRMEGIEAIVQGLQKCPELELLDLQDNTATERGSRAIAKNGRSARSWPNLKTLNLSDCLLRPRGGVSIMTTLLSGSNPSLTSLKLQSNELSAPAILLLAQYISQHGERLVDLELNGNYGDEGDECYEKVREALGKWGNEDALDELDELEEFEEEEEEEEEEQEAEEEEEEEAPSKEEREEKKLEPRKETEEQKKEGDELAGLLEGVHIK</sequence>
<evidence type="ECO:0000313" key="5">
    <source>
        <dbReference type="EMBL" id="CEQ39758.1"/>
    </source>
</evidence>
<dbReference type="PANTHER" id="PTHR24113">
    <property type="entry name" value="RAN GTPASE-ACTIVATING PROTEIN 1"/>
    <property type="match status" value="1"/>
</dbReference>
<dbReference type="GO" id="GO:0005634">
    <property type="term" value="C:nucleus"/>
    <property type="evidence" value="ECO:0007669"/>
    <property type="project" value="TreeGrafter"/>
</dbReference>
<dbReference type="GO" id="GO:0048471">
    <property type="term" value="C:perinuclear region of cytoplasm"/>
    <property type="evidence" value="ECO:0007669"/>
    <property type="project" value="TreeGrafter"/>
</dbReference>
<dbReference type="SMART" id="SM00368">
    <property type="entry name" value="LRR_RI"/>
    <property type="match status" value="8"/>
</dbReference>
<reference evidence="6" key="1">
    <citation type="submission" date="2015-02" db="EMBL/GenBank/DDBJ databases">
        <authorList>
            <person name="Gon?alves P."/>
        </authorList>
    </citation>
    <scope>NUCLEOTIDE SEQUENCE [LARGE SCALE GENOMIC DNA]</scope>
</reference>
<dbReference type="GO" id="GO:0006913">
    <property type="term" value="P:nucleocytoplasmic transport"/>
    <property type="evidence" value="ECO:0007669"/>
    <property type="project" value="TreeGrafter"/>
</dbReference>
<dbReference type="AlphaFoldDB" id="A0A0D6EJ52"/>
<dbReference type="InterPro" id="IPR001611">
    <property type="entry name" value="Leu-rich_rpt"/>
</dbReference>